<feature type="active site" description="Charge relay system" evidence="4">
    <location>
        <position position="86"/>
    </location>
</feature>
<feature type="binding site" evidence="5">
    <location>
        <position position="100"/>
    </location>
    <ligand>
        <name>Ca(2+)</name>
        <dbReference type="ChEBI" id="CHEBI:29108"/>
    </ligand>
</feature>
<dbReference type="Proteomes" id="UP001381693">
    <property type="component" value="Unassembled WGS sequence"/>
</dbReference>
<dbReference type="PANTHER" id="PTHR11610:SF173">
    <property type="entry name" value="LIPASE DOMAIN-CONTAINING PROTEIN-RELATED"/>
    <property type="match status" value="1"/>
</dbReference>
<feature type="binding site" evidence="5">
    <location>
        <position position="102"/>
    </location>
    <ligand>
        <name>Ca(2+)</name>
        <dbReference type="ChEBI" id="CHEBI:29108"/>
    </ligand>
</feature>
<evidence type="ECO:0000256" key="4">
    <source>
        <dbReference type="PIRSR" id="PIRSR000865-1"/>
    </source>
</evidence>
<dbReference type="Gene3D" id="3.40.50.1820">
    <property type="entry name" value="alpha/beta hydrolase"/>
    <property type="match status" value="1"/>
</dbReference>
<feature type="binding site" evidence="5">
    <location>
        <position position="105"/>
    </location>
    <ligand>
        <name>Ca(2+)</name>
        <dbReference type="ChEBI" id="CHEBI:29108"/>
    </ligand>
</feature>
<reference evidence="8 9" key="1">
    <citation type="submission" date="2023-11" db="EMBL/GenBank/DDBJ databases">
        <title>Halocaridina rubra genome assembly.</title>
        <authorList>
            <person name="Smith C."/>
        </authorList>
    </citation>
    <scope>NUCLEOTIDE SEQUENCE [LARGE SCALE GENOMIC DNA]</scope>
    <source>
        <strain evidence="8">EP-1</strain>
        <tissue evidence="8">Whole</tissue>
    </source>
</reference>
<proteinExistence type="inferred from homology"/>
<organism evidence="8 9">
    <name type="scientific">Halocaridina rubra</name>
    <name type="common">Hawaiian red shrimp</name>
    <dbReference type="NCBI Taxonomy" id="373956"/>
    <lineage>
        <taxon>Eukaryota</taxon>
        <taxon>Metazoa</taxon>
        <taxon>Ecdysozoa</taxon>
        <taxon>Arthropoda</taxon>
        <taxon>Crustacea</taxon>
        <taxon>Multicrustacea</taxon>
        <taxon>Malacostraca</taxon>
        <taxon>Eumalacostraca</taxon>
        <taxon>Eucarida</taxon>
        <taxon>Decapoda</taxon>
        <taxon>Pleocyemata</taxon>
        <taxon>Caridea</taxon>
        <taxon>Atyoidea</taxon>
        <taxon>Atyidae</taxon>
        <taxon>Halocaridina</taxon>
    </lineage>
</organism>
<dbReference type="PRINTS" id="PR00821">
    <property type="entry name" value="TAGLIPASE"/>
</dbReference>
<dbReference type="AlphaFoldDB" id="A0AAN8WR11"/>
<keyword evidence="5" id="KW-0479">Metal-binding</keyword>
<evidence type="ECO:0000256" key="1">
    <source>
        <dbReference type="ARBA" id="ARBA00004613"/>
    </source>
</evidence>
<dbReference type="PANTHER" id="PTHR11610">
    <property type="entry name" value="LIPASE"/>
    <property type="match status" value="1"/>
</dbReference>
<evidence type="ECO:0000256" key="6">
    <source>
        <dbReference type="RuleBase" id="RU004262"/>
    </source>
</evidence>
<evidence type="ECO:0000256" key="3">
    <source>
        <dbReference type="ARBA" id="ARBA00022525"/>
    </source>
</evidence>
<evidence type="ECO:0000256" key="5">
    <source>
        <dbReference type="PIRSR" id="PIRSR000865-2"/>
    </source>
</evidence>
<dbReference type="GO" id="GO:0052689">
    <property type="term" value="F:carboxylic ester hydrolase activity"/>
    <property type="evidence" value="ECO:0007669"/>
    <property type="project" value="InterPro"/>
</dbReference>
<evidence type="ECO:0000313" key="8">
    <source>
        <dbReference type="EMBL" id="KAK7069512.1"/>
    </source>
</evidence>
<keyword evidence="9" id="KW-1185">Reference proteome</keyword>
<dbReference type="CDD" id="cd00707">
    <property type="entry name" value="Pancreat_lipase_like"/>
    <property type="match status" value="1"/>
</dbReference>
<dbReference type="InterPro" id="IPR033906">
    <property type="entry name" value="Lipase_N"/>
</dbReference>
<comment type="similarity">
    <text evidence="2 6">Belongs to the AB hydrolase superfamily. Lipase family.</text>
</comment>
<dbReference type="Gene3D" id="2.60.60.20">
    <property type="entry name" value="PLAT/LH2 domain"/>
    <property type="match status" value="1"/>
</dbReference>
<comment type="subcellular location">
    <subcellularLocation>
        <location evidence="1">Secreted</location>
    </subcellularLocation>
</comment>
<dbReference type="GO" id="GO:0005615">
    <property type="term" value="C:extracellular space"/>
    <property type="evidence" value="ECO:0007669"/>
    <property type="project" value="TreeGrafter"/>
</dbReference>
<dbReference type="PIRSF" id="PIRSF000865">
    <property type="entry name" value="Lipoprotein_lipase_LIPH"/>
    <property type="match status" value="1"/>
</dbReference>
<keyword evidence="5" id="KW-0106">Calcium</keyword>
<accession>A0AAN8WR11</accession>
<dbReference type="GO" id="GO:0046872">
    <property type="term" value="F:metal ion binding"/>
    <property type="evidence" value="ECO:0007669"/>
    <property type="project" value="UniProtKB-KW"/>
</dbReference>
<protein>
    <recommendedName>
        <fullName evidence="7">Lipase domain-containing protein</fullName>
    </recommendedName>
</protein>
<keyword evidence="3" id="KW-0964">Secreted</keyword>
<dbReference type="InterPro" id="IPR013818">
    <property type="entry name" value="Lipase"/>
</dbReference>
<dbReference type="SUPFAM" id="SSF53474">
    <property type="entry name" value="alpha/beta-Hydrolases"/>
    <property type="match status" value="1"/>
</dbReference>
<dbReference type="InterPro" id="IPR016272">
    <property type="entry name" value="Lipase_LIPH"/>
</dbReference>
<dbReference type="Pfam" id="PF00151">
    <property type="entry name" value="Lipase"/>
    <property type="match status" value="1"/>
</dbReference>
<feature type="active site" description="Nucleophile" evidence="4">
    <location>
        <position position="63"/>
    </location>
</feature>
<evidence type="ECO:0000313" key="9">
    <source>
        <dbReference type="Proteomes" id="UP001381693"/>
    </source>
</evidence>
<dbReference type="GO" id="GO:0016042">
    <property type="term" value="P:lipid catabolic process"/>
    <property type="evidence" value="ECO:0007669"/>
    <property type="project" value="TreeGrafter"/>
</dbReference>
<comment type="caution">
    <text evidence="8">The sequence shown here is derived from an EMBL/GenBank/DDBJ whole genome shotgun (WGS) entry which is preliminary data.</text>
</comment>
<dbReference type="EMBL" id="JAXCGZ010016223">
    <property type="protein sequence ID" value="KAK7069512.1"/>
    <property type="molecule type" value="Genomic_DNA"/>
</dbReference>
<evidence type="ECO:0000256" key="2">
    <source>
        <dbReference type="ARBA" id="ARBA00010701"/>
    </source>
</evidence>
<feature type="active site" description="Charge relay system" evidence="4">
    <location>
        <position position="183"/>
    </location>
</feature>
<dbReference type="InterPro" id="IPR029058">
    <property type="entry name" value="AB_hydrolase_fold"/>
</dbReference>
<gene>
    <name evidence="8" type="ORF">SK128_016319</name>
</gene>
<dbReference type="InterPro" id="IPR000734">
    <property type="entry name" value="TAG_lipase"/>
</dbReference>
<name>A0AAN8WR11_HALRR</name>
<dbReference type="GO" id="GO:0016298">
    <property type="term" value="F:lipase activity"/>
    <property type="evidence" value="ECO:0007669"/>
    <property type="project" value="InterPro"/>
</dbReference>
<sequence>MRALLAEEDFNVIMVDWSGGSRALYTQATANARVVGLEVAHLVNWLRKHLSLQPKDVHIIGHSLGSHIAGYAGERIRGLGRITGLDPAEPFFQYMPPSVRLDPTDAKFVDVIHTDVDSIIFIAQAVGLGLWQPVGHIDFYPNDGRKQPGCNSFYHIPITALTDGLDLFEGLDAAQKELVACNHNRAAKLFTDSIRSQCPYMAFQCDSYKQYLDGECLTCGKDGSRCTSMGYYADSWPGVRNNESHATFYLTTTAGPHYCVYHYRLTIEVGDPDQVGGSLRGNLKVSFFSDEGNIRDFDLTQETPRVFNRGRSYSYLLEYPEDLSGSKDALVHWTYKADVFNPLSYCVLFCDTSFPLAKLTFVSIDNVRSSNSKNDQGENSNVVNMCHKKGHQLVTIGNGESVRVVSSPSCANINVRTVSYDVRTDAIALINASIDALSSYLNRQ</sequence>
<evidence type="ECO:0000259" key="7">
    <source>
        <dbReference type="Pfam" id="PF00151"/>
    </source>
</evidence>
<feature type="domain" description="Lipase" evidence="7">
    <location>
        <begin position="2"/>
        <end position="254"/>
    </location>
</feature>